<dbReference type="AlphaFoldDB" id="A0A9Q1GH24"/>
<sequence>METDLLQILVKASSTETQVVPPLEQTEHNVPAATREEGQGQEGGLIVPNKQEDVKNFLHKHGVKLVALLKTKVKKENIASRVFAGWQWHTDAEIVPKVRVCVPWQEATFQVHVVHVTDQLICYITKLADYTKAFLITFVHGLNTVARRLPLWEDLMRMAQNIQGPWCVIGDFNAVLHPGERIGGEDIQYGEVVDFSNYLEQCDR</sequence>
<evidence type="ECO:0008006" key="4">
    <source>
        <dbReference type="Google" id="ProtNLM"/>
    </source>
</evidence>
<evidence type="ECO:0000256" key="1">
    <source>
        <dbReference type="SAM" id="MobiDB-lite"/>
    </source>
</evidence>
<dbReference type="SUPFAM" id="SSF56219">
    <property type="entry name" value="DNase I-like"/>
    <property type="match status" value="1"/>
</dbReference>
<gene>
    <name evidence="2" type="ORF">Cgig2_017724</name>
</gene>
<name>A0A9Q1GH24_9CARY</name>
<dbReference type="Gene3D" id="3.60.10.10">
    <property type="entry name" value="Endonuclease/exonuclease/phosphatase"/>
    <property type="match status" value="1"/>
</dbReference>
<dbReference type="EMBL" id="JAKOGI010003148">
    <property type="protein sequence ID" value="KAJ8420787.1"/>
    <property type="molecule type" value="Genomic_DNA"/>
</dbReference>
<proteinExistence type="predicted"/>
<dbReference type="InterPro" id="IPR036691">
    <property type="entry name" value="Endo/exonu/phosph_ase_sf"/>
</dbReference>
<comment type="caution">
    <text evidence="2">The sequence shown here is derived from an EMBL/GenBank/DDBJ whole genome shotgun (WGS) entry which is preliminary data.</text>
</comment>
<dbReference type="Proteomes" id="UP001153076">
    <property type="component" value="Unassembled WGS sequence"/>
</dbReference>
<organism evidence="2 3">
    <name type="scientific">Carnegiea gigantea</name>
    <dbReference type="NCBI Taxonomy" id="171969"/>
    <lineage>
        <taxon>Eukaryota</taxon>
        <taxon>Viridiplantae</taxon>
        <taxon>Streptophyta</taxon>
        <taxon>Embryophyta</taxon>
        <taxon>Tracheophyta</taxon>
        <taxon>Spermatophyta</taxon>
        <taxon>Magnoliopsida</taxon>
        <taxon>eudicotyledons</taxon>
        <taxon>Gunneridae</taxon>
        <taxon>Pentapetalae</taxon>
        <taxon>Caryophyllales</taxon>
        <taxon>Cactineae</taxon>
        <taxon>Cactaceae</taxon>
        <taxon>Cactoideae</taxon>
        <taxon>Echinocereeae</taxon>
        <taxon>Carnegiea</taxon>
    </lineage>
</organism>
<keyword evidence="3" id="KW-1185">Reference proteome</keyword>
<evidence type="ECO:0000313" key="3">
    <source>
        <dbReference type="Proteomes" id="UP001153076"/>
    </source>
</evidence>
<dbReference type="OrthoDB" id="1932741at2759"/>
<protein>
    <recommendedName>
        <fullName evidence="4">Endonuclease/exonuclease/phosphatase domain-containing protein</fullName>
    </recommendedName>
</protein>
<accession>A0A9Q1GH24</accession>
<feature type="region of interest" description="Disordered" evidence="1">
    <location>
        <begin position="25"/>
        <end position="44"/>
    </location>
</feature>
<reference evidence="2" key="1">
    <citation type="submission" date="2022-04" db="EMBL/GenBank/DDBJ databases">
        <title>Carnegiea gigantea Genome sequencing and assembly v2.</title>
        <authorList>
            <person name="Copetti D."/>
            <person name="Sanderson M.J."/>
            <person name="Burquez A."/>
            <person name="Wojciechowski M.F."/>
        </authorList>
    </citation>
    <scope>NUCLEOTIDE SEQUENCE</scope>
    <source>
        <strain evidence="2">SGP5-SGP5p</strain>
        <tissue evidence="2">Aerial part</tissue>
    </source>
</reference>
<evidence type="ECO:0000313" key="2">
    <source>
        <dbReference type="EMBL" id="KAJ8420787.1"/>
    </source>
</evidence>